<organism evidence="2 3">
    <name type="scientific">Amycolatopsis rhabdoformis</name>
    <dbReference type="NCBI Taxonomy" id="1448059"/>
    <lineage>
        <taxon>Bacteria</taxon>
        <taxon>Bacillati</taxon>
        <taxon>Actinomycetota</taxon>
        <taxon>Actinomycetes</taxon>
        <taxon>Pseudonocardiales</taxon>
        <taxon>Pseudonocardiaceae</taxon>
        <taxon>Amycolatopsis</taxon>
    </lineage>
</organism>
<dbReference type="InterPro" id="IPR010721">
    <property type="entry name" value="UstE-like"/>
</dbReference>
<dbReference type="Proteomes" id="UP001330812">
    <property type="component" value="Chromosome"/>
</dbReference>
<protein>
    <submittedName>
        <fullName evidence="2">DUF1295 domain-containing protein</fullName>
    </submittedName>
</protein>
<feature type="transmembrane region" description="Helical" evidence="1">
    <location>
        <begin position="200"/>
        <end position="229"/>
    </location>
</feature>
<feature type="transmembrane region" description="Helical" evidence="1">
    <location>
        <begin position="106"/>
        <end position="131"/>
    </location>
</feature>
<evidence type="ECO:0000313" key="2">
    <source>
        <dbReference type="EMBL" id="WSE31457.1"/>
    </source>
</evidence>
<sequence length="268" mass="30588">MNAFQVCLCLCVFAGVCALCWVLSVITREYSWVDRIWSLVPVVYVAIFAAFAGFADARLDVMFVLVLLWGARLTFNFARKGGYARGGEDYRWVVLRGKMAPWQFQVFNFFFITIYQNLILLLITLPAWTALEHRTPFSAWDVVVAVVFLGCLVGETVADQQQWNFHQWKKSVPDPSPRFLQTGLFGISRHPNFFFEQAQWWLVFFFGVVAFGGLPWTIAGAVLLTLLFVGSTIFTESITLGRYPEYAAYQKVTSAVVPWFPRRRVAVS</sequence>
<gene>
    <name evidence="2" type="ORF">VSH64_04955</name>
</gene>
<keyword evidence="1" id="KW-0472">Membrane</keyword>
<keyword evidence="1" id="KW-1133">Transmembrane helix</keyword>
<dbReference type="RefSeq" id="WP_326834264.1">
    <property type="nucleotide sequence ID" value="NZ_CP142149.1"/>
</dbReference>
<evidence type="ECO:0000313" key="3">
    <source>
        <dbReference type="Proteomes" id="UP001330812"/>
    </source>
</evidence>
<evidence type="ECO:0000256" key="1">
    <source>
        <dbReference type="SAM" id="Phobius"/>
    </source>
</evidence>
<dbReference type="EMBL" id="CP142149">
    <property type="protein sequence ID" value="WSE31457.1"/>
    <property type="molecule type" value="Genomic_DNA"/>
</dbReference>
<name>A0ABZ1IC07_9PSEU</name>
<feature type="transmembrane region" description="Helical" evidence="1">
    <location>
        <begin position="42"/>
        <end position="70"/>
    </location>
</feature>
<keyword evidence="1" id="KW-0812">Transmembrane</keyword>
<dbReference type="Pfam" id="PF06966">
    <property type="entry name" value="DUF1295"/>
    <property type="match status" value="1"/>
</dbReference>
<feature type="transmembrane region" description="Helical" evidence="1">
    <location>
        <begin position="137"/>
        <end position="158"/>
    </location>
</feature>
<reference evidence="2 3" key="1">
    <citation type="journal article" date="2015" name="Int. J. Syst. Evol. Microbiol.">
        <title>Amycolatopsis rhabdoformis sp. nov., an actinomycete isolated from a tropical forest soil.</title>
        <authorList>
            <person name="Souza W.R."/>
            <person name="Silva R.E."/>
            <person name="Goodfellow M."/>
            <person name="Busarakam K."/>
            <person name="Figueiro F.S."/>
            <person name="Ferreira D."/>
            <person name="Rodrigues-Filho E."/>
            <person name="Moraes L.A.B."/>
            <person name="Zucchi T.D."/>
        </authorList>
    </citation>
    <scope>NUCLEOTIDE SEQUENCE [LARGE SCALE GENOMIC DNA]</scope>
    <source>
        <strain evidence="2 3">NCIMB 14900</strain>
    </source>
</reference>
<dbReference type="PANTHER" id="PTHR32251">
    <property type="entry name" value="3-OXO-5-ALPHA-STEROID 4-DEHYDROGENASE"/>
    <property type="match status" value="1"/>
</dbReference>
<dbReference type="Gene3D" id="1.20.120.1630">
    <property type="match status" value="1"/>
</dbReference>
<proteinExistence type="predicted"/>
<dbReference type="PANTHER" id="PTHR32251:SF23">
    <property type="entry name" value="3-OXO-5-ALPHA-STEROID 4-DEHYDROGENASE (DUF1295)"/>
    <property type="match status" value="1"/>
</dbReference>
<accession>A0ABZ1IC07</accession>
<keyword evidence="3" id="KW-1185">Reference proteome</keyword>